<organism evidence="2 3">
    <name type="scientific">Trifolium subterraneum</name>
    <name type="common">Subterranean clover</name>
    <dbReference type="NCBI Taxonomy" id="3900"/>
    <lineage>
        <taxon>Eukaryota</taxon>
        <taxon>Viridiplantae</taxon>
        <taxon>Streptophyta</taxon>
        <taxon>Embryophyta</taxon>
        <taxon>Tracheophyta</taxon>
        <taxon>Spermatophyta</taxon>
        <taxon>Magnoliopsida</taxon>
        <taxon>eudicotyledons</taxon>
        <taxon>Gunneridae</taxon>
        <taxon>Pentapetalae</taxon>
        <taxon>rosids</taxon>
        <taxon>fabids</taxon>
        <taxon>Fabales</taxon>
        <taxon>Fabaceae</taxon>
        <taxon>Papilionoideae</taxon>
        <taxon>50 kb inversion clade</taxon>
        <taxon>NPAAA clade</taxon>
        <taxon>Hologalegina</taxon>
        <taxon>IRL clade</taxon>
        <taxon>Trifolieae</taxon>
        <taxon>Trifolium</taxon>
    </lineage>
</organism>
<feature type="compositionally biased region" description="Basic and acidic residues" evidence="1">
    <location>
        <begin position="1"/>
        <end position="12"/>
    </location>
</feature>
<protein>
    <submittedName>
        <fullName evidence="2">Uncharacterized protein</fullName>
    </submittedName>
</protein>
<keyword evidence="3" id="KW-1185">Reference proteome</keyword>
<proteinExistence type="predicted"/>
<reference evidence="3" key="1">
    <citation type="journal article" date="2017" name="Front. Plant Sci.">
        <title>Climate Clever Clovers: New Paradigm to Reduce the Environmental Footprint of Ruminants by Breeding Low Methanogenic Forages Utilizing Haplotype Variation.</title>
        <authorList>
            <person name="Kaur P."/>
            <person name="Appels R."/>
            <person name="Bayer P.E."/>
            <person name="Keeble-Gagnere G."/>
            <person name="Wang J."/>
            <person name="Hirakawa H."/>
            <person name="Shirasawa K."/>
            <person name="Vercoe P."/>
            <person name="Stefanova K."/>
            <person name="Durmic Z."/>
            <person name="Nichols P."/>
            <person name="Revell C."/>
            <person name="Isobe S.N."/>
            <person name="Edwards D."/>
            <person name="Erskine W."/>
        </authorList>
    </citation>
    <scope>NUCLEOTIDE SEQUENCE [LARGE SCALE GENOMIC DNA]</scope>
    <source>
        <strain evidence="3">cv. Daliak</strain>
    </source>
</reference>
<evidence type="ECO:0000313" key="2">
    <source>
        <dbReference type="EMBL" id="GAU34928.1"/>
    </source>
</evidence>
<sequence length="173" mass="18991">MMKSDMEVEERKKLKKASQANSRKGCMKGKGGPENASCTYKGGQQSLHDPQIVNMEDPCPPQINHNVDMVTSSDFNTNMNPTIPMASQPSHNNDCAPSLPLDNNPNPTDPTFEDFLPSLETMNGGFSSLSDSIWPDDAMPIDFPINYANSGIFTEANMGDGNVWDSLQTPWCM</sequence>
<feature type="region of interest" description="Disordered" evidence="1">
    <location>
        <begin position="1"/>
        <end position="45"/>
    </location>
</feature>
<dbReference type="Proteomes" id="UP000242715">
    <property type="component" value="Unassembled WGS sequence"/>
</dbReference>
<gene>
    <name evidence="2" type="ORF">TSUD_312590</name>
</gene>
<evidence type="ECO:0000256" key="1">
    <source>
        <dbReference type="SAM" id="MobiDB-lite"/>
    </source>
</evidence>
<accession>A0A2Z6MRF9</accession>
<dbReference type="AlphaFoldDB" id="A0A2Z6MRF9"/>
<feature type="compositionally biased region" description="Polar residues" evidence="1">
    <location>
        <begin position="36"/>
        <end position="45"/>
    </location>
</feature>
<dbReference type="EMBL" id="DF973572">
    <property type="protein sequence ID" value="GAU34928.1"/>
    <property type="molecule type" value="Genomic_DNA"/>
</dbReference>
<evidence type="ECO:0000313" key="3">
    <source>
        <dbReference type="Proteomes" id="UP000242715"/>
    </source>
</evidence>
<feature type="region of interest" description="Disordered" evidence="1">
    <location>
        <begin position="71"/>
        <end position="93"/>
    </location>
</feature>
<dbReference type="OrthoDB" id="550883at2759"/>
<name>A0A2Z6MRF9_TRISU</name>